<sequence length="172" mass="18895">MPLGCKRCSGAATKKLAVDDDYSLSESLEDFLAATSSTGSSTTIPTAVGRTSADGRQTYSKNVPVEPPSPFKRPRLDSLAEERMDFDDDPPLPTFDIFDAELESERYDMDLGGVYDRPATPPERKKASSKLKPSDKTMHEWRGLRDECLTLLLRLEGAADADLEATSGCYHN</sequence>
<feature type="region of interest" description="Disordered" evidence="1">
    <location>
        <begin position="34"/>
        <end position="92"/>
    </location>
</feature>
<gene>
    <name evidence="2" type="ORF">C8F04DRAFT_1256039</name>
</gene>
<organism evidence="2 3">
    <name type="scientific">Mycena alexandri</name>
    <dbReference type="NCBI Taxonomy" id="1745969"/>
    <lineage>
        <taxon>Eukaryota</taxon>
        <taxon>Fungi</taxon>
        <taxon>Dikarya</taxon>
        <taxon>Basidiomycota</taxon>
        <taxon>Agaricomycotina</taxon>
        <taxon>Agaricomycetes</taxon>
        <taxon>Agaricomycetidae</taxon>
        <taxon>Agaricales</taxon>
        <taxon>Marasmiineae</taxon>
        <taxon>Mycenaceae</taxon>
        <taxon>Mycena</taxon>
    </lineage>
</organism>
<dbReference type="EMBL" id="JARJCM010000032">
    <property type="protein sequence ID" value="KAJ7038455.1"/>
    <property type="molecule type" value="Genomic_DNA"/>
</dbReference>
<protein>
    <submittedName>
        <fullName evidence="2">Uncharacterized protein</fullName>
    </submittedName>
</protein>
<comment type="caution">
    <text evidence="2">The sequence shown here is derived from an EMBL/GenBank/DDBJ whole genome shotgun (WGS) entry which is preliminary data.</text>
</comment>
<name>A0AAD6T4S9_9AGAR</name>
<feature type="compositionally biased region" description="Basic and acidic residues" evidence="1">
    <location>
        <begin position="74"/>
        <end position="83"/>
    </location>
</feature>
<evidence type="ECO:0000313" key="3">
    <source>
        <dbReference type="Proteomes" id="UP001218188"/>
    </source>
</evidence>
<feature type="compositionally biased region" description="Basic and acidic residues" evidence="1">
    <location>
        <begin position="122"/>
        <end position="138"/>
    </location>
</feature>
<evidence type="ECO:0000313" key="2">
    <source>
        <dbReference type="EMBL" id="KAJ7038455.1"/>
    </source>
</evidence>
<dbReference type="Proteomes" id="UP001218188">
    <property type="component" value="Unassembled WGS sequence"/>
</dbReference>
<keyword evidence="3" id="KW-1185">Reference proteome</keyword>
<dbReference type="AlphaFoldDB" id="A0AAD6T4S9"/>
<proteinExistence type="predicted"/>
<accession>A0AAD6T4S9</accession>
<feature type="region of interest" description="Disordered" evidence="1">
    <location>
        <begin position="111"/>
        <end position="138"/>
    </location>
</feature>
<evidence type="ECO:0000256" key="1">
    <source>
        <dbReference type="SAM" id="MobiDB-lite"/>
    </source>
</evidence>
<reference evidence="2" key="1">
    <citation type="submission" date="2023-03" db="EMBL/GenBank/DDBJ databases">
        <title>Massive genome expansion in bonnet fungi (Mycena s.s.) driven by repeated elements and novel gene families across ecological guilds.</title>
        <authorList>
            <consortium name="Lawrence Berkeley National Laboratory"/>
            <person name="Harder C.B."/>
            <person name="Miyauchi S."/>
            <person name="Viragh M."/>
            <person name="Kuo A."/>
            <person name="Thoen E."/>
            <person name="Andreopoulos B."/>
            <person name="Lu D."/>
            <person name="Skrede I."/>
            <person name="Drula E."/>
            <person name="Henrissat B."/>
            <person name="Morin E."/>
            <person name="Kohler A."/>
            <person name="Barry K."/>
            <person name="LaButti K."/>
            <person name="Morin E."/>
            <person name="Salamov A."/>
            <person name="Lipzen A."/>
            <person name="Mereny Z."/>
            <person name="Hegedus B."/>
            <person name="Baldrian P."/>
            <person name="Stursova M."/>
            <person name="Weitz H."/>
            <person name="Taylor A."/>
            <person name="Grigoriev I.V."/>
            <person name="Nagy L.G."/>
            <person name="Martin F."/>
            <person name="Kauserud H."/>
        </authorList>
    </citation>
    <scope>NUCLEOTIDE SEQUENCE</scope>
    <source>
        <strain evidence="2">CBHHK200</strain>
    </source>
</reference>